<evidence type="ECO:0000256" key="8">
    <source>
        <dbReference type="ARBA" id="ARBA00023306"/>
    </source>
</evidence>
<dbReference type="SUPFAM" id="SSF53623">
    <property type="entry name" value="MurD-like peptide ligases, catalytic domain"/>
    <property type="match status" value="1"/>
</dbReference>
<evidence type="ECO:0000259" key="14">
    <source>
        <dbReference type="Pfam" id="PF08245"/>
    </source>
</evidence>
<evidence type="ECO:0000256" key="6">
    <source>
        <dbReference type="ARBA" id="ARBA00022960"/>
    </source>
</evidence>
<evidence type="ECO:0000313" key="16">
    <source>
        <dbReference type="Proteomes" id="UP000181951"/>
    </source>
</evidence>
<evidence type="ECO:0000256" key="9">
    <source>
        <dbReference type="ARBA" id="ARBA00023316"/>
    </source>
</evidence>
<dbReference type="EC" id="6.3.2.10" evidence="10 11"/>
<keyword evidence="2 10" id="KW-0436">Ligase</keyword>
<dbReference type="GO" id="GO:0071555">
    <property type="term" value="P:cell wall organization"/>
    <property type="evidence" value="ECO:0007669"/>
    <property type="project" value="UniProtKB-KW"/>
</dbReference>
<protein>
    <recommendedName>
        <fullName evidence="10 11">UDP-N-acetylmuramoyl-tripeptide--D-alanyl-D-alanine ligase</fullName>
        <ecNumber evidence="10 11">6.3.2.10</ecNumber>
    </recommendedName>
    <alternativeName>
        <fullName evidence="10">D-alanyl-D-alanine-adding enzyme</fullName>
    </alternativeName>
</protein>
<feature type="domain" description="Mur ligase C-terminal" evidence="13">
    <location>
        <begin position="321"/>
        <end position="453"/>
    </location>
</feature>
<comment type="function">
    <text evidence="10 11">Involved in cell wall formation. Catalyzes the final step in the synthesis of UDP-N-acetylmuramoyl-pentapeptide, the precursor of murein.</text>
</comment>
<dbReference type="RefSeq" id="WP_069463201.1">
    <property type="nucleotide sequence ID" value="NZ_FODD01000008.1"/>
</dbReference>
<keyword evidence="1 10" id="KW-0963">Cytoplasm</keyword>
<evidence type="ECO:0000256" key="5">
    <source>
        <dbReference type="ARBA" id="ARBA00022840"/>
    </source>
</evidence>
<gene>
    <name evidence="10" type="primary">murF</name>
    <name evidence="15" type="ORF">SAMN05216267_1008141</name>
</gene>
<keyword evidence="9 10" id="KW-0961">Cell wall biogenesis/degradation</keyword>
<keyword evidence="3 10" id="KW-0132">Cell division</keyword>
<comment type="catalytic activity">
    <reaction evidence="10 11">
        <text>D-alanyl-D-alanine + UDP-N-acetyl-alpha-D-muramoyl-L-alanyl-gamma-D-glutamyl-meso-2,6-diaminopimelate + ATP = UDP-N-acetyl-alpha-D-muramoyl-L-alanyl-gamma-D-glutamyl-meso-2,6-diaminopimeloyl-D-alanyl-D-alanine + ADP + phosphate + H(+)</text>
        <dbReference type="Rhea" id="RHEA:28374"/>
        <dbReference type="ChEBI" id="CHEBI:15378"/>
        <dbReference type="ChEBI" id="CHEBI:30616"/>
        <dbReference type="ChEBI" id="CHEBI:43474"/>
        <dbReference type="ChEBI" id="CHEBI:57822"/>
        <dbReference type="ChEBI" id="CHEBI:61386"/>
        <dbReference type="ChEBI" id="CHEBI:83905"/>
        <dbReference type="ChEBI" id="CHEBI:456216"/>
        <dbReference type="EC" id="6.3.2.10"/>
    </reaction>
</comment>
<accession>A0A1H8IMW1</accession>
<dbReference type="Pfam" id="PF08245">
    <property type="entry name" value="Mur_ligase_M"/>
    <property type="match status" value="1"/>
</dbReference>
<keyword evidence="4 10" id="KW-0547">Nucleotide-binding</keyword>
<dbReference type="HAMAP" id="MF_02019">
    <property type="entry name" value="MurF"/>
    <property type="match status" value="1"/>
</dbReference>
<evidence type="ECO:0000256" key="11">
    <source>
        <dbReference type="RuleBase" id="RU004136"/>
    </source>
</evidence>
<evidence type="ECO:0000256" key="7">
    <source>
        <dbReference type="ARBA" id="ARBA00022984"/>
    </source>
</evidence>
<dbReference type="Proteomes" id="UP000181951">
    <property type="component" value="Unassembled WGS sequence"/>
</dbReference>
<dbReference type="EMBL" id="FODD01000008">
    <property type="protein sequence ID" value="SEN69366.1"/>
    <property type="molecule type" value="Genomic_DNA"/>
</dbReference>
<dbReference type="InterPro" id="IPR036615">
    <property type="entry name" value="Mur_ligase_C_dom_sf"/>
</dbReference>
<dbReference type="InterPro" id="IPR035911">
    <property type="entry name" value="MurE/MurF_N"/>
</dbReference>
<dbReference type="AlphaFoldDB" id="A0A1H8IMW1"/>
<dbReference type="InterPro" id="IPR004101">
    <property type="entry name" value="Mur_ligase_C"/>
</dbReference>
<name>A0A1H8IMW1_9ACTN</name>
<dbReference type="InterPro" id="IPR051046">
    <property type="entry name" value="MurCDEF_CellWall_CoF430Synth"/>
</dbReference>
<feature type="domain" description="Mur ligase N-terminal catalytic" evidence="12">
    <location>
        <begin position="34"/>
        <end position="94"/>
    </location>
</feature>
<evidence type="ECO:0000313" key="15">
    <source>
        <dbReference type="EMBL" id="SEN69366.1"/>
    </source>
</evidence>
<feature type="binding site" evidence="10">
    <location>
        <begin position="109"/>
        <end position="115"/>
    </location>
    <ligand>
        <name>ATP</name>
        <dbReference type="ChEBI" id="CHEBI:30616"/>
    </ligand>
</feature>
<dbReference type="STRING" id="310780.SAMN05216267_1008141"/>
<organism evidence="15 16">
    <name type="scientific">Actinacidiphila rubida</name>
    <dbReference type="NCBI Taxonomy" id="310780"/>
    <lineage>
        <taxon>Bacteria</taxon>
        <taxon>Bacillati</taxon>
        <taxon>Actinomycetota</taxon>
        <taxon>Actinomycetes</taxon>
        <taxon>Kitasatosporales</taxon>
        <taxon>Streptomycetaceae</taxon>
        <taxon>Actinacidiphila</taxon>
    </lineage>
</organism>
<proteinExistence type="inferred from homology"/>
<keyword evidence="8 10" id="KW-0131">Cell cycle</keyword>
<comment type="subcellular location">
    <subcellularLocation>
        <location evidence="10 11">Cytoplasm</location>
    </subcellularLocation>
</comment>
<dbReference type="GO" id="GO:0008360">
    <property type="term" value="P:regulation of cell shape"/>
    <property type="evidence" value="ECO:0007669"/>
    <property type="project" value="UniProtKB-KW"/>
</dbReference>
<evidence type="ECO:0000259" key="13">
    <source>
        <dbReference type="Pfam" id="PF02875"/>
    </source>
</evidence>
<dbReference type="InterPro" id="IPR036565">
    <property type="entry name" value="Mur-like_cat_sf"/>
</dbReference>
<dbReference type="GO" id="GO:0005737">
    <property type="term" value="C:cytoplasm"/>
    <property type="evidence" value="ECO:0007669"/>
    <property type="project" value="UniProtKB-SubCell"/>
</dbReference>
<dbReference type="Pfam" id="PF01225">
    <property type="entry name" value="Mur_ligase"/>
    <property type="match status" value="1"/>
</dbReference>
<evidence type="ECO:0000256" key="2">
    <source>
        <dbReference type="ARBA" id="ARBA00022598"/>
    </source>
</evidence>
<dbReference type="OrthoDB" id="9800958at2"/>
<feature type="domain" description="Mur ligase central" evidence="14">
    <location>
        <begin position="108"/>
        <end position="297"/>
    </location>
</feature>
<dbReference type="SUPFAM" id="SSF53244">
    <property type="entry name" value="MurD-like peptide ligases, peptide-binding domain"/>
    <property type="match status" value="1"/>
</dbReference>
<dbReference type="NCBIfam" id="TIGR01143">
    <property type="entry name" value="murF"/>
    <property type="match status" value="1"/>
</dbReference>
<dbReference type="PANTHER" id="PTHR43024">
    <property type="entry name" value="UDP-N-ACETYLMURAMOYL-TRIPEPTIDE--D-ALANYL-D-ALANINE LIGASE"/>
    <property type="match status" value="1"/>
</dbReference>
<dbReference type="GO" id="GO:0009252">
    <property type="term" value="P:peptidoglycan biosynthetic process"/>
    <property type="evidence" value="ECO:0007669"/>
    <property type="project" value="UniProtKB-UniRule"/>
</dbReference>
<dbReference type="InterPro" id="IPR000713">
    <property type="entry name" value="Mur_ligase_N"/>
</dbReference>
<evidence type="ECO:0000256" key="1">
    <source>
        <dbReference type="ARBA" id="ARBA00022490"/>
    </source>
</evidence>
<comment type="pathway">
    <text evidence="10 11">Cell wall biogenesis; peptidoglycan biosynthesis.</text>
</comment>
<dbReference type="InterPro" id="IPR013221">
    <property type="entry name" value="Mur_ligase_cen"/>
</dbReference>
<dbReference type="Gene3D" id="3.40.1190.10">
    <property type="entry name" value="Mur-like, catalytic domain"/>
    <property type="match status" value="1"/>
</dbReference>
<reference evidence="15 16" key="1">
    <citation type="submission" date="2016-10" db="EMBL/GenBank/DDBJ databases">
        <authorList>
            <person name="de Groot N.N."/>
        </authorList>
    </citation>
    <scope>NUCLEOTIDE SEQUENCE [LARGE SCALE GENOMIC DNA]</scope>
    <source>
        <strain evidence="15 16">CGMCC 4.2026</strain>
    </source>
</reference>
<dbReference type="Gene3D" id="3.90.190.20">
    <property type="entry name" value="Mur ligase, C-terminal domain"/>
    <property type="match status" value="1"/>
</dbReference>
<dbReference type="SUPFAM" id="SSF63418">
    <property type="entry name" value="MurE/MurF N-terminal domain"/>
    <property type="match status" value="1"/>
</dbReference>
<keyword evidence="6 10" id="KW-0133">Cell shape</keyword>
<dbReference type="InterPro" id="IPR005863">
    <property type="entry name" value="UDP-N-AcMur_synth"/>
</dbReference>
<evidence type="ECO:0000256" key="4">
    <source>
        <dbReference type="ARBA" id="ARBA00022741"/>
    </source>
</evidence>
<comment type="similarity">
    <text evidence="10">Belongs to the MurCDEF family. MurF subfamily.</text>
</comment>
<evidence type="ECO:0000259" key="12">
    <source>
        <dbReference type="Pfam" id="PF01225"/>
    </source>
</evidence>
<keyword evidence="7 10" id="KW-0573">Peptidoglycan synthesis</keyword>
<evidence type="ECO:0000256" key="3">
    <source>
        <dbReference type="ARBA" id="ARBA00022618"/>
    </source>
</evidence>
<dbReference type="GO" id="GO:0008766">
    <property type="term" value="F:UDP-N-acetylmuramoylalanyl-D-glutamyl-2,6-diaminopimelate-D-alanyl-D-alanine ligase activity"/>
    <property type="evidence" value="ECO:0007669"/>
    <property type="project" value="RHEA"/>
</dbReference>
<sequence length="470" mass="49090">MIPLTLAEVARAVGGSMHDIPDSDVRVTGPVVRDSREVVPGALFVAFAGERADGHDYAAGAVTDGAVAVLAARPVGVPAIVVEDVQAALGALARHVIELLGATVVALTGSAGKTSTKDLLAQLLERLAPTVWTPGSLNNEIGLPLTALQADEKTRHLVLEMGARGIGHIRYLTGLTPPRIGMVLNVGSAHIGEFGGREQIAIAKGEMVEALPSAEDGGIAVLNADDPLVREMASRTTARVVRFGESEKADYRAENVRLNDRGQAVFSLRTPTGCADVTLRLYGEHHVSNALAAAAVAGELGMPAQEIATALSEADSLSRWRMEVTERPDGVTVVNDAYNANPESMRAALRALAAMGTPARARGGRTWAVLGQMAELGEQSLAEHDAVGRLAVRLNVSKLVAVGGTEAAWLQMGAYNEGSWGEESVHVSDAEAAIDLLRREVRPGDVVLVKASRSVGLEAVALALIEGAAR</sequence>
<dbReference type="GO" id="GO:0005524">
    <property type="term" value="F:ATP binding"/>
    <property type="evidence" value="ECO:0007669"/>
    <property type="project" value="UniProtKB-UniRule"/>
</dbReference>
<dbReference type="GO" id="GO:0047480">
    <property type="term" value="F:UDP-N-acetylmuramoyl-tripeptide-D-alanyl-D-alanine ligase activity"/>
    <property type="evidence" value="ECO:0007669"/>
    <property type="project" value="UniProtKB-UniRule"/>
</dbReference>
<keyword evidence="16" id="KW-1185">Reference proteome</keyword>
<dbReference type="PANTHER" id="PTHR43024:SF1">
    <property type="entry name" value="UDP-N-ACETYLMURAMOYL-TRIPEPTIDE--D-ALANYL-D-ALANINE LIGASE"/>
    <property type="match status" value="1"/>
</dbReference>
<keyword evidence="5 10" id="KW-0067">ATP-binding</keyword>
<dbReference type="UniPathway" id="UPA00219"/>
<evidence type="ECO:0000256" key="10">
    <source>
        <dbReference type="HAMAP-Rule" id="MF_02019"/>
    </source>
</evidence>
<dbReference type="Pfam" id="PF02875">
    <property type="entry name" value="Mur_ligase_C"/>
    <property type="match status" value="1"/>
</dbReference>
<dbReference type="Gene3D" id="3.40.1390.10">
    <property type="entry name" value="MurE/MurF, N-terminal domain"/>
    <property type="match status" value="1"/>
</dbReference>
<dbReference type="GO" id="GO:0051301">
    <property type="term" value="P:cell division"/>
    <property type="evidence" value="ECO:0007669"/>
    <property type="project" value="UniProtKB-KW"/>
</dbReference>